<keyword evidence="4 8" id="KW-0812">Transmembrane</keyword>
<gene>
    <name evidence="9" type="ORF">ACFPYJ_03165</name>
</gene>
<evidence type="ECO:0000256" key="7">
    <source>
        <dbReference type="ARBA" id="ARBA00023136"/>
    </source>
</evidence>
<keyword evidence="7 8" id="KW-0472">Membrane</keyword>
<dbReference type="PANTHER" id="PTHR43302:SF6">
    <property type="entry name" value="ARSENICAL PUMP MEMBRANE PROTEIN-RELATED"/>
    <property type="match status" value="1"/>
</dbReference>
<evidence type="ECO:0000256" key="3">
    <source>
        <dbReference type="ARBA" id="ARBA00022475"/>
    </source>
</evidence>
<sequence length="452" mass="49687">MADAKTTIVILTFLLTIALIIWRPKGLNESIPVSAGAAIFLLTGIVPLTSLSSIAETVSGAAITILSTIIMSIILDSIGFFRWAAFNMIEYARGSGIRLFCCVIALCFLMTVFFNNDGSILITTPIILKMTNLLQFKLHQKIPYLISGAIIATAASAPIGVSNIANLIALRIVGLDLNEYALRMLVPSMIGIVAIAFFLYSYFRKQVPKRIQTVRPGWINPSAQDRKREFHPLMDAQDNPPVDWWLFRICMIIVVATRAGFFIGSGFGVPMEWIAITGAGILIALRWFRTGTGVRDLLIKTPWHILLFAFGIYVLVEGLQQIGLTRFLVRELAPLLNSGDLNVVIVTGGLLTIMSNMMNNLPSVMIGTLSLTEMNLDPHTLQLAYLANILGSDIGALLTPPGTLAALIWLFILRQHQIKLSWKMYMKVSVVIIPAGLLISLLSLYAWTQLIG</sequence>
<accession>A0ABW0VRM7</accession>
<protein>
    <submittedName>
        <fullName evidence="9">Arsenic transporter</fullName>
    </submittedName>
</protein>
<feature type="transmembrane region" description="Helical" evidence="8">
    <location>
        <begin position="341"/>
        <end position="358"/>
    </location>
</feature>
<evidence type="ECO:0000256" key="2">
    <source>
        <dbReference type="ARBA" id="ARBA00006433"/>
    </source>
</evidence>
<dbReference type="CDD" id="cd01118">
    <property type="entry name" value="ArsB_permease"/>
    <property type="match status" value="1"/>
</dbReference>
<evidence type="ECO:0000256" key="6">
    <source>
        <dbReference type="ARBA" id="ARBA00022989"/>
    </source>
</evidence>
<comment type="subcellular location">
    <subcellularLocation>
        <location evidence="1">Cell membrane</location>
        <topology evidence="1">Multi-pass membrane protein</topology>
    </subcellularLocation>
</comment>
<keyword evidence="6 8" id="KW-1133">Transmembrane helix</keyword>
<feature type="transmembrane region" description="Helical" evidence="8">
    <location>
        <begin position="394"/>
        <end position="413"/>
    </location>
</feature>
<organism evidence="9 10">
    <name type="scientific">Paenibacillus solisilvae</name>
    <dbReference type="NCBI Taxonomy" id="2486751"/>
    <lineage>
        <taxon>Bacteria</taxon>
        <taxon>Bacillati</taxon>
        <taxon>Bacillota</taxon>
        <taxon>Bacilli</taxon>
        <taxon>Bacillales</taxon>
        <taxon>Paenibacillaceae</taxon>
        <taxon>Paenibacillus</taxon>
    </lineage>
</organism>
<dbReference type="PANTHER" id="PTHR43302">
    <property type="entry name" value="TRANSPORTER ARSB-RELATED"/>
    <property type="match status" value="1"/>
</dbReference>
<comment type="similarity">
    <text evidence="2">Belongs to the ArsB family.</text>
</comment>
<evidence type="ECO:0000256" key="8">
    <source>
        <dbReference type="SAM" id="Phobius"/>
    </source>
</evidence>
<feature type="transmembrane region" description="Helical" evidence="8">
    <location>
        <begin position="142"/>
        <end position="168"/>
    </location>
</feature>
<keyword evidence="5" id="KW-0059">Arsenical resistance</keyword>
<dbReference type="Proteomes" id="UP001596047">
    <property type="component" value="Unassembled WGS sequence"/>
</dbReference>
<dbReference type="RefSeq" id="WP_379186588.1">
    <property type="nucleotide sequence ID" value="NZ_JBHSOW010000015.1"/>
</dbReference>
<feature type="transmembrane region" description="Helical" evidence="8">
    <location>
        <begin position="6"/>
        <end position="22"/>
    </location>
</feature>
<feature type="transmembrane region" description="Helical" evidence="8">
    <location>
        <begin position="271"/>
        <end position="288"/>
    </location>
</feature>
<feature type="transmembrane region" description="Helical" evidence="8">
    <location>
        <begin position="61"/>
        <end position="84"/>
    </location>
</feature>
<dbReference type="Pfam" id="PF02040">
    <property type="entry name" value="ArsB"/>
    <property type="match status" value="1"/>
</dbReference>
<evidence type="ECO:0000313" key="9">
    <source>
        <dbReference type="EMBL" id="MFC5648128.1"/>
    </source>
</evidence>
<feature type="transmembrane region" description="Helical" evidence="8">
    <location>
        <begin position="96"/>
        <end position="114"/>
    </location>
</feature>
<evidence type="ECO:0000313" key="10">
    <source>
        <dbReference type="Proteomes" id="UP001596047"/>
    </source>
</evidence>
<dbReference type="InterPro" id="IPR000802">
    <property type="entry name" value="Arsenical_pump_ArsB"/>
</dbReference>
<name>A0ABW0VRM7_9BACL</name>
<comment type="caution">
    <text evidence="9">The sequence shown here is derived from an EMBL/GenBank/DDBJ whole genome shotgun (WGS) entry which is preliminary data.</text>
</comment>
<keyword evidence="3" id="KW-1003">Cell membrane</keyword>
<feature type="transmembrane region" description="Helical" evidence="8">
    <location>
        <begin position="303"/>
        <end position="329"/>
    </location>
</feature>
<dbReference type="PRINTS" id="PR00758">
    <property type="entry name" value="ARSENICPUMP"/>
</dbReference>
<proteinExistence type="inferred from homology"/>
<evidence type="ECO:0000256" key="1">
    <source>
        <dbReference type="ARBA" id="ARBA00004651"/>
    </source>
</evidence>
<reference evidence="10" key="1">
    <citation type="journal article" date="2019" name="Int. J. Syst. Evol. Microbiol.">
        <title>The Global Catalogue of Microorganisms (GCM) 10K type strain sequencing project: providing services to taxonomists for standard genome sequencing and annotation.</title>
        <authorList>
            <consortium name="The Broad Institute Genomics Platform"/>
            <consortium name="The Broad Institute Genome Sequencing Center for Infectious Disease"/>
            <person name="Wu L."/>
            <person name="Ma J."/>
        </authorList>
    </citation>
    <scope>NUCLEOTIDE SEQUENCE [LARGE SCALE GENOMIC DNA]</scope>
    <source>
        <strain evidence="10">CGMCC 1.3240</strain>
    </source>
</reference>
<evidence type="ECO:0000256" key="4">
    <source>
        <dbReference type="ARBA" id="ARBA00022692"/>
    </source>
</evidence>
<feature type="transmembrane region" description="Helical" evidence="8">
    <location>
        <begin position="34"/>
        <end position="55"/>
    </location>
</feature>
<keyword evidence="10" id="KW-1185">Reference proteome</keyword>
<feature type="transmembrane region" description="Helical" evidence="8">
    <location>
        <begin position="425"/>
        <end position="447"/>
    </location>
</feature>
<dbReference type="EMBL" id="JBHSOW010000015">
    <property type="protein sequence ID" value="MFC5648128.1"/>
    <property type="molecule type" value="Genomic_DNA"/>
</dbReference>
<evidence type="ECO:0000256" key="5">
    <source>
        <dbReference type="ARBA" id="ARBA00022849"/>
    </source>
</evidence>
<feature type="transmembrane region" description="Helical" evidence="8">
    <location>
        <begin position="180"/>
        <end position="203"/>
    </location>
</feature>